<gene>
    <name evidence="5" type="ORF">JL811_11130</name>
</gene>
<dbReference type="Gene3D" id="3.40.190.10">
    <property type="entry name" value="Periplasmic binding protein-like II"/>
    <property type="match status" value="2"/>
</dbReference>
<proteinExistence type="inferred from homology"/>
<dbReference type="GO" id="GO:0042597">
    <property type="term" value="C:periplasmic space"/>
    <property type="evidence" value="ECO:0007669"/>
    <property type="project" value="UniProtKB-SubCell"/>
</dbReference>
<dbReference type="InterPro" id="IPR006059">
    <property type="entry name" value="SBP"/>
</dbReference>
<comment type="similarity">
    <text evidence="2">Belongs to the bacterial solute-binding protein 1 family.</text>
</comment>
<feature type="signal peptide" evidence="4">
    <location>
        <begin position="1"/>
        <end position="21"/>
    </location>
</feature>
<comment type="subcellular location">
    <subcellularLocation>
        <location evidence="1">Periplasm</location>
    </subcellularLocation>
</comment>
<keyword evidence="4" id="KW-0732">Signal</keyword>
<evidence type="ECO:0000256" key="3">
    <source>
        <dbReference type="ARBA" id="ARBA00022448"/>
    </source>
</evidence>
<evidence type="ECO:0000256" key="4">
    <source>
        <dbReference type="SAM" id="SignalP"/>
    </source>
</evidence>
<dbReference type="InterPro" id="IPR050490">
    <property type="entry name" value="Bact_solute-bd_prot1"/>
</dbReference>
<dbReference type="Proteomes" id="UP000648908">
    <property type="component" value="Unassembled WGS sequence"/>
</dbReference>
<evidence type="ECO:0000256" key="1">
    <source>
        <dbReference type="ARBA" id="ARBA00004418"/>
    </source>
</evidence>
<name>A0A8K0VCN1_9RHOB</name>
<protein>
    <submittedName>
        <fullName evidence="5">Carbohydrate ABC transporter substrate-binding protein</fullName>
    </submittedName>
</protein>
<organism evidence="5 6">
    <name type="scientific">Szabonella alba</name>
    <dbReference type="NCBI Taxonomy" id="2804194"/>
    <lineage>
        <taxon>Bacteria</taxon>
        <taxon>Pseudomonadati</taxon>
        <taxon>Pseudomonadota</taxon>
        <taxon>Alphaproteobacteria</taxon>
        <taxon>Rhodobacterales</taxon>
        <taxon>Paracoccaceae</taxon>
        <taxon>Szabonella</taxon>
    </lineage>
</organism>
<dbReference type="AlphaFoldDB" id="A0A8K0VCN1"/>
<dbReference type="SUPFAM" id="SSF53850">
    <property type="entry name" value="Periplasmic binding protein-like II"/>
    <property type="match status" value="1"/>
</dbReference>
<dbReference type="PANTHER" id="PTHR43649:SF29">
    <property type="entry name" value="OSMOPROTECTIVE COMPOUNDS-BINDING PROTEIN GGTB"/>
    <property type="match status" value="1"/>
</dbReference>
<sequence length="451" mass="48720">MKARMMAGAAMLALIAGGAQAQDLKFTPGEDARFHWDSYEAFGAAHDLSGQSLRIDGPWGGIDKELFQSVIAYFEAATGADVEYTGGDGFEQRVMIDVEAGSPPGLAVVPQPGLAADLAARGQLAPLPATTADWLRENYAAGQSWVDLATYAGADGQEALYGFFYKVDVKSLVWYVPENFEDAGYDVPETMEDLRALTDQIVADGDTPWCIGLGSGPATGWPATDWVEDMMLRVNSPADYDAWVANDLKFDDPKVVAAIEEFGWFARNDAHVAGGAGAVGSTDFRDSPKGLFQFPPQCYMHRQASFIPSFFPEGTFVGEDVDFFYFPAYADRDLGRPVLGAGTLFVVTEDSPVAQAFIEFLQTPIAHEVWMAQSGFLTPHKGVNTETYGDPTLRKMGDILLEADTFRFDGSDLMPGAIGAGVFWTGMVDYTAGGDAATIAAEIQRTWDSLK</sequence>
<dbReference type="RefSeq" id="WP_202688696.1">
    <property type="nucleotide sequence ID" value="NZ_JAESVN010000004.1"/>
</dbReference>
<keyword evidence="6" id="KW-1185">Reference proteome</keyword>
<dbReference type="EMBL" id="JAESVN010000004">
    <property type="protein sequence ID" value="MBL4917773.1"/>
    <property type="molecule type" value="Genomic_DNA"/>
</dbReference>
<reference evidence="5" key="1">
    <citation type="submission" date="2021-01" db="EMBL/GenBank/DDBJ databases">
        <title>Tabrizicola alba sp. nov. a motile alkaliphilic bacterium isolated from a soda lake.</title>
        <authorList>
            <person name="Szuroczki S."/>
            <person name="Abbaszade G."/>
            <person name="Schumann P."/>
            <person name="Toth E."/>
        </authorList>
    </citation>
    <scope>NUCLEOTIDE SEQUENCE</scope>
    <source>
        <strain evidence="5">DMG-N-6</strain>
    </source>
</reference>
<evidence type="ECO:0000313" key="5">
    <source>
        <dbReference type="EMBL" id="MBL4917773.1"/>
    </source>
</evidence>
<dbReference type="PANTHER" id="PTHR43649">
    <property type="entry name" value="ARABINOSE-BINDING PROTEIN-RELATED"/>
    <property type="match status" value="1"/>
</dbReference>
<keyword evidence="3" id="KW-0813">Transport</keyword>
<evidence type="ECO:0000256" key="2">
    <source>
        <dbReference type="ARBA" id="ARBA00008520"/>
    </source>
</evidence>
<comment type="caution">
    <text evidence="5">The sequence shown here is derived from an EMBL/GenBank/DDBJ whole genome shotgun (WGS) entry which is preliminary data.</text>
</comment>
<dbReference type="Pfam" id="PF01547">
    <property type="entry name" value="SBP_bac_1"/>
    <property type="match status" value="1"/>
</dbReference>
<evidence type="ECO:0000313" key="6">
    <source>
        <dbReference type="Proteomes" id="UP000648908"/>
    </source>
</evidence>
<feature type="chain" id="PRO_5035453517" evidence="4">
    <location>
        <begin position="22"/>
        <end position="451"/>
    </location>
</feature>
<accession>A0A8K0VCN1</accession>